<protein>
    <submittedName>
        <fullName evidence="2">Uncharacterized protein</fullName>
    </submittedName>
</protein>
<keyword evidence="1" id="KW-1133">Transmembrane helix</keyword>
<evidence type="ECO:0000256" key="1">
    <source>
        <dbReference type="SAM" id="Phobius"/>
    </source>
</evidence>
<sequence length="47" mass="5330">ITLMNKSNESIKVEGSMYNSIVATTLFVALFWTIVTLLSWLIRNVLV</sequence>
<dbReference type="AlphaFoldDB" id="A0A095ALE5"/>
<organism evidence="2">
    <name type="scientific">Schistosoma haematobium</name>
    <name type="common">Blood fluke</name>
    <dbReference type="NCBI Taxonomy" id="6185"/>
    <lineage>
        <taxon>Eukaryota</taxon>
        <taxon>Metazoa</taxon>
        <taxon>Spiralia</taxon>
        <taxon>Lophotrochozoa</taxon>
        <taxon>Platyhelminthes</taxon>
        <taxon>Trematoda</taxon>
        <taxon>Digenea</taxon>
        <taxon>Strigeidida</taxon>
        <taxon>Schistosomatoidea</taxon>
        <taxon>Schistosomatidae</taxon>
        <taxon>Schistosoma</taxon>
    </lineage>
</organism>
<name>A0A095ALE5_SCHHA</name>
<gene>
    <name evidence="2" type="ORF">MS3_03179</name>
</gene>
<feature type="non-terminal residue" evidence="2">
    <location>
        <position position="1"/>
    </location>
</feature>
<feature type="non-terminal residue" evidence="2">
    <location>
        <position position="47"/>
    </location>
</feature>
<evidence type="ECO:0000313" key="2">
    <source>
        <dbReference type="EMBL" id="KGB34941.1"/>
    </source>
</evidence>
<dbReference type="EMBL" id="KL250645">
    <property type="protein sequence ID" value="KGB34941.1"/>
    <property type="molecule type" value="Genomic_DNA"/>
</dbReference>
<keyword evidence="1" id="KW-0472">Membrane</keyword>
<accession>A0A095ALE5</accession>
<feature type="transmembrane region" description="Helical" evidence="1">
    <location>
        <begin position="21"/>
        <end position="42"/>
    </location>
</feature>
<keyword evidence="1" id="KW-0812">Transmembrane</keyword>
<reference evidence="2" key="1">
    <citation type="journal article" date="2012" name="Nat. Genet.">
        <title>Whole-genome sequence of Schistosoma haematobium.</title>
        <authorList>
            <person name="Young N.D."/>
            <person name="Jex A.R."/>
            <person name="Li B."/>
            <person name="Liu S."/>
            <person name="Yang L."/>
            <person name="Xiong Z."/>
            <person name="Li Y."/>
            <person name="Cantacessi C."/>
            <person name="Hall R.S."/>
            <person name="Xu X."/>
            <person name="Chen F."/>
            <person name="Wu X."/>
            <person name="Zerlotini A."/>
            <person name="Oliveira G."/>
            <person name="Hofmann A."/>
            <person name="Zhang G."/>
            <person name="Fang X."/>
            <person name="Kang Y."/>
            <person name="Campbell B.E."/>
            <person name="Loukas A."/>
            <person name="Ranganathan S."/>
            <person name="Rollinson D."/>
            <person name="Rinaldi G."/>
            <person name="Brindley P.J."/>
            <person name="Yang H."/>
            <person name="Wang J."/>
            <person name="Wang J."/>
            <person name="Gasser R.B."/>
        </authorList>
    </citation>
    <scope>NUCLEOTIDE SEQUENCE [LARGE SCALE GENOMIC DNA]</scope>
</reference>
<proteinExistence type="predicted"/>